<name>A0A646KCR8_STRJU</name>
<evidence type="ECO:0000256" key="1">
    <source>
        <dbReference type="SAM" id="MobiDB-lite"/>
    </source>
</evidence>
<dbReference type="AlphaFoldDB" id="A0A646KCR8"/>
<dbReference type="Proteomes" id="UP000419138">
    <property type="component" value="Unassembled WGS sequence"/>
</dbReference>
<protein>
    <submittedName>
        <fullName evidence="2">Uncharacterized protein</fullName>
    </submittedName>
</protein>
<evidence type="ECO:0000313" key="2">
    <source>
        <dbReference type="EMBL" id="MQS99897.1"/>
    </source>
</evidence>
<sequence length="283" mass="31270">MITINSHAHPDRLPERRAGTVRIASIDVEWTKNYRIKNGNRPFCYSIVWLDLPSGTLTDLSDVPYAFTSVYVEDPAEKNDLVASAAATLRAASDYADLITGHQLCADLAVLDANAPHDDADLTRARAYWKQRRTSNPDAVQYVDTRYDAGHLLTGTSRRLVDVCTELGLDVTQPELRGTSMPALHRRWTDDADTEGRERVSVLNLRHSLSTAYVAARTEGLGHWGPDGLNVNRVLSHGANGAWGWLTHPTFTKLLEGPCRSATAPLSPSKAHKQPARRRSSTH</sequence>
<feature type="region of interest" description="Disordered" evidence="1">
    <location>
        <begin position="261"/>
        <end position="283"/>
    </location>
</feature>
<gene>
    <name evidence="2" type="ORF">FF041_06590</name>
</gene>
<accession>A0A646KCR8</accession>
<evidence type="ECO:0000313" key="3">
    <source>
        <dbReference type="Proteomes" id="UP000419138"/>
    </source>
</evidence>
<feature type="compositionally biased region" description="Basic residues" evidence="1">
    <location>
        <begin position="270"/>
        <end position="283"/>
    </location>
</feature>
<organism evidence="2 3">
    <name type="scientific">Streptomyces jumonjinensis</name>
    <dbReference type="NCBI Taxonomy" id="1945"/>
    <lineage>
        <taxon>Bacteria</taxon>
        <taxon>Bacillati</taxon>
        <taxon>Actinomycetota</taxon>
        <taxon>Actinomycetes</taxon>
        <taxon>Kitasatosporales</taxon>
        <taxon>Streptomycetaceae</taxon>
        <taxon>Streptomyces</taxon>
    </lineage>
</organism>
<comment type="caution">
    <text evidence="2">The sequence shown here is derived from an EMBL/GenBank/DDBJ whole genome shotgun (WGS) entry which is preliminary data.</text>
</comment>
<keyword evidence="3" id="KW-1185">Reference proteome</keyword>
<reference evidence="2 3" key="1">
    <citation type="submission" date="2019-05" db="EMBL/GenBank/DDBJ databases">
        <title>Comparative genomics and metabolomics analyses of clavulanic acid producing Streptomyces species provides insight into specialized metabolism and evolution of beta-lactam biosynthetic gene clusters.</title>
        <authorList>
            <person name="Moore M.A."/>
            <person name="Cruz-Morales P."/>
            <person name="Barona Gomez F."/>
            <person name="Kapil T."/>
        </authorList>
    </citation>
    <scope>NUCLEOTIDE SEQUENCE [LARGE SCALE GENOMIC DNA]</scope>
    <source>
        <strain evidence="2 3">NRRL 5741</strain>
    </source>
</reference>
<dbReference type="RefSeq" id="WP_153521424.1">
    <property type="nucleotide sequence ID" value="NZ_JBEPDZ010000006.1"/>
</dbReference>
<dbReference type="OrthoDB" id="4056966at2"/>
<proteinExistence type="predicted"/>
<dbReference type="EMBL" id="VCLA01000051">
    <property type="protein sequence ID" value="MQS99897.1"/>
    <property type="molecule type" value="Genomic_DNA"/>
</dbReference>